<comment type="subcellular location">
    <subcellularLocation>
        <location evidence="8">Cytoplasm</location>
    </subcellularLocation>
</comment>
<comment type="function">
    <text evidence="8">An essential GTPase which binds GTP, GDP and possibly (p)ppGpp with moderate affinity, with high nucleotide exchange rates and a fairly low GTP hydrolysis rate. Plays a role in control of the cell cycle, stress response, ribosome biogenesis and in those bacteria that undergo differentiation, in morphogenesis control.</text>
</comment>
<feature type="binding site" evidence="8">
    <location>
        <begin position="212"/>
        <end position="215"/>
    </location>
    <ligand>
        <name>GTP</name>
        <dbReference type="ChEBI" id="CHEBI:37565"/>
    </ligand>
</feature>
<dbReference type="NCBIfam" id="NF008956">
    <property type="entry name" value="PRK12299.1"/>
    <property type="match status" value="1"/>
</dbReference>
<evidence type="ECO:0000259" key="9">
    <source>
        <dbReference type="PROSITE" id="PS51710"/>
    </source>
</evidence>
<evidence type="ECO:0000256" key="1">
    <source>
        <dbReference type="ARBA" id="ARBA00007699"/>
    </source>
</evidence>
<dbReference type="InterPro" id="IPR031167">
    <property type="entry name" value="G_OBG"/>
</dbReference>
<dbReference type="InterPro" id="IPR027417">
    <property type="entry name" value="P-loop_NTPase"/>
</dbReference>
<dbReference type="InterPro" id="IPR006169">
    <property type="entry name" value="GTP1_OBG_dom"/>
</dbReference>
<dbReference type="GO" id="GO:0005525">
    <property type="term" value="F:GTP binding"/>
    <property type="evidence" value="ECO:0007669"/>
    <property type="project" value="UniProtKB-UniRule"/>
</dbReference>
<dbReference type="Gene3D" id="3.40.50.300">
    <property type="entry name" value="P-loop containing nucleotide triphosphate hydrolases"/>
    <property type="match status" value="1"/>
</dbReference>
<feature type="domain" description="Obg" evidence="10">
    <location>
        <begin position="1"/>
        <end position="158"/>
    </location>
</feature>
<evidence type="ECO:0000313" key="14">
    <source>
        <dbReference type="Proteomes" id="UP001240777"/>
    </source>
</evidence>
<dbReference type="InterPro" id="IPR006074">
    <property type="entry name" value="GTP1-OBG_CS"/>
</dbReference>
<protein>
    <recommendedName>
        <fullName evidence="8">GTPase Obg</fullName>
        <ecNumber evidence="8">3.6.5.-</ecNumber>
    </recommendedName>
    <alternativeName>
        <fullName evidence="8">GTP-binding protein Obg</fullName>
    </alternativeName>
</protein>
<dbReference type="PANTHER" id="PTHR11702:SF31">
    <property type="entry name" value="MITOCHONDRIAL RIBOSOME-ASSOCIATED GTPASE 2"/>
    <property type="match status" value="1"/>
</dbReference>
<dbReference type="NCBIfam" id="NF008955">
    <property type="entry name" value="PRK12297.1"/>
    <property type="match status" value="1"/>
</dbReference>
<feature type="binding site" evidence="8">
    <location>
        <begin position="190"/>
        <end position="194"/>
    </location>
    <ligand>
        <name>GTP</name>
        <dbReference type="ChEBI" id="CHEBI:37565"/>
    </ligand>
</feature>
<evidence type="ECO:0000313" key="11">
    <source>
        <dbReference type="EMBL" id="MDO7252742.1"/>
    </source>
</evidence>
<sequence>MFVDNVDIFISSGNGGAGAVSFRREKFVLNGGPDGGDGGDGGDVYFEIDKNTDTLSRFRGTKHYRAKNGQPGGGKKCSGKRGEDIVIKIPPGTQIFDFDTDQLLYDFTNQTDKIMVLKGGKGGLGNARFKNSVNQRPTYAQSGLSGVECHIRLELKMIADVGLVGFPNVGKSTLISTISNAKPEIANYEFTTLIPNLGVVEIDEINSFVVADIPGIIDGASEGKGLGIEFLRHIERTKFLLFVIEAGGYRKLIDQYERLKAELKNFSQDLANRPFGIVLSKIDTINPDFDEKNEFYHFFNMKPSARDEFGLSKEWDFLFRKDFFDENILESSLSPLFVLPISSSAHINTTALKFILSKILTKISEVDMRYKDNQ</sequence>
<keyword evidence="14" id="KW-1185">Reference proteome</keyword>
<evidence type="ECO:0000256" key="7">
    <source>
        <dbReference type="ARBA" id="ARBA00023134"/>
    </source>
</evidence>
<gene>
    <name evidence="12" type="primary">obgE</name>
    <name evidence="8" type="synonym">obg</name>
    <name evidence="11" type="ORF">Q5I04_02255</name>
    <name evidence="12" type="ORF">Q5I06_02260</name>
</gene>
<dbReference type="GO" id="GO:0003924">
    <property type="term" value="F:GTPase activity"/>
    <property type="evidence" value="ECO:0007669"/>
    <property type="project" value="UniProtKB-UniRule"/>
</dbReference>
<keyword evidence="3 8" id="KW-0479">Metal-binding</keyword>
<dbReference type="AlphaFoldDB" id="A0AA90TEH5"/>
<dbReference type="Pfam" id="PF01018">
    <property type="entry name" value="GTP1_OBG"/>
    <property type="match status" value="1"/>
</dbReference>
<name>A0AA90TEH5_9HELI</name>
<reference evidence="11 13" key="3">
    <citation type="journal article" date="2024" name="Syst. Appl. Microbiol.">
        <title>Helicobacter cappadocius sp. nov., from lizards: The first psychrotrophic Helicobacter species.</title>
        <authorList>
            <person name="Aydin F."/>
            <person name="Tarhane S."/>
            <person name="Karakaya E."/>
            <person name="Abay S."/>
            <person name="Kayman T."/>
            <person name="Guran O."/>
            <person name="Bozkurt E."/>
            <person name="Uzum N."/>
            <person name="Avci A."/>
            <person name="Olgun K."/>
            <person name="Jablonski D."/>
            <person name="Guran C."/>
            <person name="Burcin Saticioglu I."/>
        </authorList>
    </citation>
    <scope>NUCLEOTIDE SEQUENCE [LARGE SCALE GENOMIC DNA]</scope>
    <source>
        <strain evidence="11">Faydin-H75</strain>
        <strain evidence="13">faydin-H76</strain>
    </source>
</reference>
<keyword evidence="5 8" id="KW-0378">Hydrolase</keyword>
<dbReference type="GO" id="GO:0043022">
    <property type="term" value="F:ribosome binding"/>
    <property type="evidence" value="ECO:0007669"/>
    <property type="project" value="UniProtKB-ARBA"/>
</dbReference>
<evidence type="ECO:0000256" key="5">
    <source>
        <dbReference type="ARBA" id="ARBA00022801"/>
    </source>
</evidence>
<reference evidence="12 14" key="1">
    <citation type="submission" date="2023-07" db="EMBL/GenBank/DDBJ databases">
        <title>Unpublished Manusciprt.</title>
        <authorList>
            <person name="Aydin F."/>
            <person name="Tarhane S."/>
            <person name="Saticioglu I.B."/>
            <person name="Karakaya E."/>
            <person name="Abay S."/>
            <person name="Guran O."/>
            <person name="Bozkurt E."/>
            <person name="Uzum N."/>
            <person name="Olgun K."/>
            <person name="Jablonski D."/>
        </authorList>
    </citation>
    <scope>NUCLEOTIDE SEQUENCE</scope>
    <source>
        <strain evidence="14">faydin-H75</strain>
        <strain evidence="12">Faydin-H76</strain>
    </source>
</reference>
<dbReference type="Gene3D" id="2.70.210.12">
    <property type="entry name" value="GTP1/OBG domain"/>
    <property type="match status" value="1"/>
</dbReference>
<comment type="subunit">
    <text evidence="8">Monomer.</text>
</comment>
<evidence type="ECO:0000256" key="3">
    <source>
        <dbReference type="ARBA" id="ARBA00022723"/>
    </source>
</evidence>
<dbReference type="GO" id="GO:0042254">
    <property type="term" value="P:ribosome biogenesis"/>
    <property type="evidence" value="ECO:0007669"/>
    <property type="project" value="UniProtKB-UniRule"/>
</dbReference>
<dbReference type="EMBL" id="JAUPEV010000002">
    <property type="protein sequence ID" value="MDO7252742.1"/>
    <property type="molecule type" value="Genomic_DNA"/>
</dbReference>
<dbReference type="FunFam" id="2.70.210.12:FF:000001">
    <property type="entry name" value="GTPase Obg"/>
    <property type="match status" value="1"/>
</dbReference>
<dbReference type="InterPro" id="IPR036726">
    <property type="entry name" value="GTP1_OBG_dom_sf"/>
</dbReference>
<dbReference type="InterPro" id="IPR014100">
    <property type="entry name" value="GTP-bd_Obg/CgtA"/>
</dbReference>
<evidence type="ECO:0000313" key="12">
    <source>
        <dbReference type="EMBL" id="MDP2538610.1"/>
    </source>
</evidence>
<dbReference type="Pfam" id="PF01926">
    <property type="entry name" value="MMR_HSR1"/>
    <property type="match status" value="1"/>
</dbReference>
<evidence type="ECO:0000259" key="10">
    <source>
        <dbReference type="PROSITE" id="PS51883"/>
    </source>
</evidence>
<keyword evidence="7 8" id="KW-0342">GTP-binding</keyword>
<feature type="binding site" evidence="8">
    <location>
        <position position="172"/>
    </location>
    <ligand>
        <name>Mg(2+)</name>
        <dbReference type="ChEBI" id="CHEBI:18420"/>
    </ligand>
</feature>
<dbReference type="CDD" id="cd01898">
    <property type="entry name" value="Obg"/>
    <property type="match status" value="1"/>
</dbReference>
<dbReference type="GO" id="GO:0000287">
    <property type="term" value="F:magnesium ion binding"/>
    <property type="evidence" value="ECO:0007669"/>
    <property type="project" value="InterPro"/>
</dbReference>
<comment type="similarity">
    <text evidence="1 8">Belongs to the TRAFAC class OBG-HflX-like GTPase superfamily. OBG GTPase family.</text>
</comment>
<dbReference type="Proteomes" id="UP001177258">
    <property type="component" value="Unassembled WGS sequence"/>
</dbReference>
<feature type="binding site" evidence="8">
    <location>
        <begin position="342"/>
        <end position="344"/>
    </location>
    <ligand>
        <name>GTP</name>
        <dbReference type="ChEBI" id="CHEBI:37565"/>
    </ligand>
</feature>
<dbReference type="InterPro" id="IPR045086">
    <property type="entry name" value="OBG_GTPase"/>
</dbReference>
<evidence type="ECO:0000256" key="2">
    <source>
        <dbReference type="ARBA" id="ARBA00022490"/>
    </source>
</evidence>
<proteinExistence type="inferred from homology"/>
<dbReference type="InterPro" id="IPR006073">
    <property type="entry name" value="GTP-bd"/>
</dbReference>
<dbReference type="PROSITE" id="PS00905">
    <property type="entry name" value="GTP1_OBG"/>
    <property type="match status" value="1"/>
</dbReference>
<dbReference type="Proteomes" id="UP001240777">
    <property type="component" value="Unassembled WGS sequence"/>
</dbReference>
<dbReference type="NCBIfam" id="TIGR02729">
    <property type="entry name" value="Obg_CgtA"/>
    <property type="match status" value="1"/>
</dbReference>
<dbReference type="PRINTS" id="PR00326">
    <property type="entry name" value="GTP1OBG"/>
</dbReference>
<keyword evidence="2 8" id="KW-0963">Cytoplasm</keyword>
<evidence type="ECO:0000256" key="6">
    <source>
        <dbReference type="ARBA" id="ARBA00022842"/>
    </source>
</evidence>
<dbReference type="EC" id="3.6.5.-" evidence="8"/>
<reference evidence="11" key="2">
    <citation type="submission" date="2023-07" db="EMBL/GenBank/DDBJ databases">
        <authorList>
            <person name="Aydin F."/>
            <person name="Tarhane S."/>
            <person name="Saticioglu I.B."/>
            <person name="Karakaya E."/>
            <person name="Abay S."/>
            <person name="Guran O."/>
            <person name="Bozkurt E."/>
            <person name="Uzum N."/>
            <person name="Olgun K."/>
            <person name="Jablonski D."/>
        </authorList>
    </citation>
    <scope>NUCLEOTIDE SEQUENCE</scope>
    <source>
        <strain evidence="11">Faydin-H75</strain>
    </source>
</reference>
<dbReference type="PROSITE" id="PS51883">
    <property type="entry name" value="OBG"/>
    <property type="match status" value="1"/>
</dbReference>
<evidence type="ECO:0000313" key="13">
    <source>
        <dbReference type="Proteomes" id="UP001177258"/>
    </source>
</evidence>
<organism evidence="12 13">
    <name type="scientific">Helicobacter cappadocius</name>
    <dbReference type="NCBI Taxonomy" id="3063998"/>
    <lineage>
        <taxon>Bacteria</taxon>
        <taxon>Pseudomonadati</taxon>
        <taxon>Campylobacterota</taxon>
        <taxon>Epsilonproteobacteria</taxon>
        <taxon>Campylobacterales</taxon>
        <taxon>Helicobacteraceae</taxon>
        <taxon>Helicobacter</taxon>
    </lineage>
</organism>
<dbReference type="PANTHER" id="PTHR11702">
    <property type="entry name" value="DEVELOPMENTALLY REGULATED GTP-BINDING PROTEIN-RELATED"/>
    <property type="match status" value="1"/>
</dbReference>
<evidence type="ECO:0000256" key="8">
    <source>
        <dbReference type="HAMAP-Rule" id="MF_01454"/>
    </source>
</evidence>
<accession>A0AA90TEH5</accession>
<feature type="binding site" evidence="8">
    <location>
        <position position="192"/>
    </location>
    <ligand>
        <name>Mg(2+)</name>
        <dbReference type="ChEBI" id="CHEBI:18420"/>
    </ligand>
</feature>
<keyword evidence="4 8" id="KW-0547">Nucleotide-binding</keyword>
<comment type="caution">
    <text evidence="12">The sequence shown here is derived from an EMBL/GenBank/DDBJ whole genome shotgun (WGS) entry which is preliminary data.</text>
</comment>
<dbReference type="EMBL" id="JAUYZK010000002">
    <property type="protein sequence ID" value="MDP2538610.1"/>
    <property type="molecule type" value="Genomic_DNA"/>
</dbReference>
<feature type="binding site" evidence="8">
    <location>
        <begin position="280"/>
        <end position="283"/>
    </location>
    <ligand>
        <name>GTP</name>
        <dbReference type="ChEBI" id="CHEBI:37565"/>
    </ligand>
</feature>
<keyword evidence="6 8" id="KW-0460">Magnesium</keyword>
<dbReference type="HAMAP" id="MF_01454">
    <property type="entry name" value="GTPase_Obg"/>
    <property type="match status" value="1"/>
</dbReference>
<dbReference type="SUPFAM" id="SSF82051">
    <property type="entry name" value="Obg GTP-binding protein N-terminal domain"/>
    <property type="match status" value="1"/>
</dbReference>
<feature type="binding site" evidence="8">
    <location>
        <begin position="165"/>
        <end position="172"/>
    </location>
    <ligand>
        <name>GTP</name>
        <dbReference type="ChEBI" id="CHEBI:37565"/>
    </ligand>
</feature>
<comment type="cofactor">
    <cofactor evidence="8">
        <name>Mg(2+)</name>
        <dbReference type="ChEBI" id="CHEBI:18420"/>
    </cofactor>
</comment>
<feature type="domain" description="OBG-type G" evidence="9">
    <location>
        <begin position="159"/>
        <end position="361"/>
    </location>
</feature>
<dbReference type="PROSITE" id="PS51710">
    <property type="entry name" value="G_OBG"/>
    <property type="match status" value="1"/>
</dbReference>
<dbReference type="GO" id="GO:0005737">
    <property type="term" value="C:cytoplasm"/>
    <property type="evidence" value="ECO:0007669"/>
    <property type="project" value="UniProtKB-SubCell"/>
</dbReference>
<evidence type="ECO:0000256" key="4">
    <source>
        <dbReference type="ARBA" id="ARBA00022741"/>
    </source>
</evidence>
<dbReference type="SUPFAM" id="SSF52540">
    <property type="entry name" value="P-loop containing nucleoside triphosphate hydrolases"/>
    <property type="match status" value="1"/>
</dbReference>
<dbReference type="RefSeq" id="WP_305516582.1">
    <property type="nucleotide sequence ID" value="NZ_JAUPEV010000002.1"/>
</dbReference>